<dbReference type="GO" id="GO:0032784">
    <property type="term" value="P:regulation of DNA-templated transcription elongation"/>
    <property type="evidence" value="ECO:0007669"/>
    <property type="project" value="InterPro"/>
</dbReference>
<dbReference type="EMBL" id="AQQR01000001">
    <property type="protein sequence ID" value="OWU78012.1"/>
    <property type="molecule type" value="Genomic_DNA"/>
</dbReference>
<accession>A0A225NT40</accession>
<dbReference type="GO" id="GO:0006354">
    <property type="term" value="P:DNA-templated transcription elongation"/>
    <property type="evidence" value="ECO:0007669"/>
    <property type="project" value="InterPro"/>
</dbReference>
<dbReference type="PANTHER" id="PTHR30265:SF4">
    <property type="entry name" value="KOW MOTIF FAMILY PROTEIN, EXPRESSED"/>
    <property type="match status" value="1"/>
</dbReference>
<keyword evidence="4" id="KW-0806">Transcription termination</keyword>
<evidence type="ECO:0000313" key="7">
    <source>
        <dbReference type="Proteomes" id="UP000215377"/>
    </source>
</evidence>
<dbReference type="InterPro" id="IPR036735">
    <property type="entry name" value="NGN_dom_sf"/>
</dbReference>
<dbReference type="InterPro" id="IPR008991">
    <property type="entry name" value="Translation_prot_SH3-like_sf"/>
</dbReference>
<dbReference type="SMART" id="SM00738">
    <property type="entry name" value="NGN"/>
    <property type="match status" value="1"/>
</dbReference>
<dbReference type="Proteomes" id="UP000215377">
    <property type="component" value="Unassembled WGS sequence"/>
</dbReference>
<keyword evidence="7" id="KW-1185">Reference proteome</keyword>
<comment type="function">
    <text evidence="4">Participates in transcription elongation, termination and antitermination.</text>
</comment>
<gene>
    <name evidence="6" type="ORF">ATO3_01265</name>
</gene>
<dbReference type="GO" id="GO:0031564">
    <property type="term" value="P:transcription antitermination"/>
    <property type="evidence" value="ECO:0007669"/>
    <property type="project" value="UniProtKB-KW"/>
</dbReference>
<sequence length="159" mass="17311">MAQLKPNGARAAERNLRRQGFGTFLPLEERMIRSRGRFVSAERPVFPGYVFVSLDPAASVWRAVNSTFGVQRLVAFGRGPVPVPEGIVDGLITRCDGKGRLRPPGGLAPGQTVRLASGPFADTLAEIERLEPDRRVRLLMTMMGGQTRVTVGADQLRAV</sequence>
<dbReference type="Pfam" id="PF02357">
    <property type="entry name" value="NusG"/>
    <property type="match status" value="1"/>
</dbReference>
<evidence type="ECO:0000256" key="1">
    <source>
        <dbReference type="ARBA" id="ARBA00022814"/>
    </source>
</evidence>
<dbReference type="PANTHER" id="PTHR30265">
    <property type="entry name" value="RHO-INTERACTING TRANSCRIPTION TERMINATION FACTOR NUSG"/>
    <property type="match status" value="1"/>
</dbReference>
<keyword evidence="1 4" id="KW-0889">Transcription antitermination</keyword>
<evidence type="ECO:0000256" key="3">
    <source>
        <dbReference type="ARBA" id="ARBA00023163"/>
    </source>
</evidence>
<evidence type="ECO:0000259" key="5">
    <source>
        <dbReference type="SMART" id="SM00738"/>
    </source>
</evidence>
<dbReference type="SUPFAM" id="SSF50104">
    <property type="entry name" value="Translation proteins SH3-like domain"/>
    <property type="match status" value="1"/>
</dbReference>
<dbReference type="AlphaFoldDB" id="A0A225NT40"/>
<dbReference type="GO" id="GO:0006353">
    <property type="term" value="P:DNA-templated transcription termination"/>
    <property type="evidence" value="ECO:0007669"/>
    <property type="project" value="UniProtKB-KW"/>
</dbReference>
<protein>
    <recommendedName>
        <fullName evidence="4">Transcription termination/antitermination protein NusG</fullName>
    </recommendedName>
</protein>
<dbReference type="InterPro" id="IPR006645">
    <property type="entry name" value="NGN-like_dom"/>
</dbReference>
<dbReference type="InterPro" id="IPR043425">
    <property type="entry name" value="NusG-like"/>
</dbReference>
<feature type="domain" description="NusG-like N-terminal" evidence="5">
    <location>
        <begin position="1"/>
        <end position="95"/>
    </location>
</feature>
<evidence type="ECO:0000256" key="4">
    <source>
        <dbReference type="RuleBase" id="RU000538"/>
    </source>
</evidence>
<dbReference type="PRINTS" id="PR00338">
    <property type="entry name" value="NUSGTNSCPFCT"/>
</dbReference>
<name>A0A225NT40_9RHOB</name>
<dbReference type="SUPFAM" id="SSF82679">
    <property type="entry name" value="N-utilization substance G protein NusG, N-terminal domain"/>
    <property type="match status" value="1"/>
</dbReference>
<comment type="similarity">
    <text evidence="4">Belongs to the NusG family.</text>
</comment>
<proteinExistence type="inferred from homology"/>
<keyword evidence="2 4" id="KW-0805">Transcription regulation</keyword>
<reference evidence="6 7" key="1">
    <citation type="submission" date="2013-04" db="EMBL/GenBank/DDBJ databases">
        <title>Oceanicola sp. 22II1-22F33 Genome Sequencing.</title>
        <authorList>
            <person name="Lai Q."/>
            <person name="Li G."/>
            <person name="Shao Z."/>
        </authorList>
    </citation>
    <scope>NUCLEOTIDE SEQUENCE [LARGE SCALE GENOMIC DNA]</scope>
    <source>
        <strain evidence="6 7">22II1-22F33</strain>
    </source>
</reference>
<dbReference type="InterPro" id="IPR001062">
    <property type="entry name" value="Transcrpt_antiterm_NusG"/>
</dbReference>
<comment type="caution">
    <text evidence="6">The sequence shown here is derived from an EMBL/GenBank/DDBJ whole genome shotgun (WGS) entry which is preliminary data.</text>
</comment>
<evidence type="ECO:0000313" key="6">
    <source>
        <dbReference type="EMBL" id="OWU78012.1"/>
    </source>
</evidence>
<evidence type="ECO:0000256" key="2">
    <source>
        <dbReference type="ARBA" id="ARBA00023015"/>
    </source>
</evidence>
<dbReference type="Gene3D" id="3.30.70.940">
    <property type="entry name" value="NusG, N-terminal domain"/>
    <property type="match status" value="1"/>
</dbReference>
<organism evidence="6 7">
    <name type="scientific">Marinibacterium profundimaris</name>
    <dbReference type="NCBI Taxonomy" id="1679460"/>
    <lineage>
        <taxon>Bacteria</taxon>
        <taxon>Pseudomonadati</taxon>
        <taxon>Pseudomonadota</taxon>
        <taxon>Alphaproteobacteria</taxon>
        <taxon>Rhodobacterales</taxon>
        <taxon>Paracoccaceae</taxon>
        <taxon>Marinibacterium</taxon>
    </lineage>
</organism>
<keyword evidence="3 4" id="KW-0804">Transcription</keyword>